<sequence length="89" mass="10305">MTDKQPKCWWVYMIECANGHLYTGCTNDVERRFNEHQANGAKTAKFLRGKGPLKLVYREYVGSQGDALRREVVIKKMKRKNKLILCTLG</sequence>
<evidence type="ECO:0000256" key="1">
    <source>
        <dbReference type="ARBA" id="ARBA00007435"/>
    </source>
</evidence>
<dbReference type="PROSITE" id="PS50164">
    <property type="entry name" value="GIY_YIG"/>
    <property type="match status" value="1"/>
</dbReference>
<comment type="caution">
    <text evidence="3">The sequence shown here is derived from an EMBL/GenBank/DDBJ whole genome shotgun (WGS) entry which is preliminary data.</text>
</comment>
<dbReference type="AlphaFoldDB" id="A0A3A6TBH0"/>
<feature type="domain" description="GIY-YIG" evidence="2">
    <location>
        <begin position="7"/>
        <end position="85"/>
    </location>
</feature>
<name>A0A3A6TBH0_9GAMM</name>
<keyword evidence="4" id="KW-1185">Reference proteome</keyword>
<gene>
    <name evidence="3" type="ORF">D5R81_17375</name>
</gene>
<dbReference type="EMBL" id="QYYH01000153">
    <property type="protein sequence ID" value="RJY06763.1"/>
    <property type="molecule type" value="Genomic_DNA"/>
</dbReference>
<dbReference type="RefSeq" id="WP_121854884.1">
    <property type="nucleotide sequence ID" value="NZ_CP037952.1"/>
</dbReference>
<dbReference type="SUPFAM" id="SSF82771">
    <property type="entry name" value="GIY-YIG endonuclease"/>
    <property type="match status" value="1"/>
</dbReference>
<protein>
    <submittedName>
        <fullName evidence="3">GIY-YIG nuclease family protein</fullName>
    </submittedName>
</protein>
<dbReference type="InterPro" id="IPR000305">
    <property type="entry name" value="GIY-YIG_endonuc"/>
</dbReference>
<dbReference type="InterPro" id="IPR035901">
    <property type="entry name" value="GIY-YIG_endonuc_sf"/>
</dbReference>
<dbReference type="OrthoDB" id="9797095at2"/>
<reference evidence="3 4" key="1">
    <citation type="submission" date="2018-09" db="EMBL/GenBank/DDBJ databases">
        <title>Phylogeny of the Shewanellaceae, and recommendation for two new genera, Pseudoshewanella and Parashewanella.</title>
        <authorList>
            <person name="Wang G."/>
        </authorList>
    </citation>
    <scope>NUCLEOTIDE SEQUENCE [LARGE SCALE GENOMIC DNA]</scope>
    <source>
        <strain evidence="3 4">KCTC 22492</strain>
    </source>
</reference>
<evidence type="ECO:0000313" key="3">
    <source>
        <dbReference type="EMBL" id="RJY06763.1"/>
    </source>
</evidence>
<dbReference type="CDD" id="cd10456">
    <property type="entry name" value="GIY-YIG_UPF0213"/>
    <property type="match status" value="1"/>
</dbReference>
<organism evidence="3 4">
    <name type="scientific">Parashewanella spongiae</name>
    <dbReference type="NCBI Taxonomy" id="342950"/>
    <lineage>
        <taxon>Bacteria</taxon>
        <taxon>Pseudomonadati</taxon>
        <taxon>Pseudomonadota</taxon>
        <taxon>Gammaproteobacteria</taxon>
        <taxon>Alteromonadales</taxon>
        <taxon>Shewanellaceae</taxon>
        <taxon>Parashewanella</taxon>
    </lineage>
</organism>
<dbReference type="Gene3D" id="3.40.1440.10">
    <property type="entry name" value="GIY-YIG endonuclease"/>
    <property type="match status" value="1"/>
</dbReference>
<comment type="similarity">
    <text evidence="1">Belongs to the UPF0213 family.</text>
</comment>
<dbReference type="PANTHER" id="PTHR34477">
    <property type="entry name" value="UPF0213 PROTEIN YHBQ"/>
    <property type="match status" value="1"/>
</dbReference>
<dbReference type="Proteomes" id="UP000273022">
    <property type="component" value="Unassembled WGS sequence"/>
</dbReference>
<proteinExistence type="inferred from homology"/>
<dbReference type="Pfam" id="PF01541">
    <property type="entry name" value="GIY-YIG"/>
    <property type="match status" value="1"/>
</dbReference>
<accession>A0A3A6TBH0</accession>
<dbReference type="InterPro" id="IPR050190">
    <property type="entry name" value="UPF0213_domain"/>
</dbReference>
<dbReference type="PANTHER" id="PTHR34477:SF1">
    <property type="entry name" value="UPF0213 PROTEIN YHBQ"/>
    <property type="match status" value="1"/>
</dbReference>
<evidence type="ECO:0000313" key="4">
    <source>
        <dbReference type="Proteomes" id="UP000273022"/>
    </source>
</evidence>
<evidence type="ECO:0000259" key="2">
    <source>
        <dbReference type="PROSITE" id="PS50164"/>
    </source>
</evidence>